<gene>
    <name evidence="2" type="ORF">Q4Q35_15980</name>
</gene>
<feature type="domain" description="HipA N-terminal subdomain 1" evidence="1">
    <location>
        <begin position="10"/>
        <end position="106"/>
    </location>
</feature>
<protein>
    <submittedName>
        <fullName evidence="2">HipA N-terminal domain-containing protein</fullName>
    </submittedName>
</protein>
<dbReference type="NCBIfam" id="TIGR03071">
    <property type="entry name" value="couple_hipA"/>
    <property type="match status" value="1"/>
</dbReference>
<dbReference type="RefSeq" id="WP_303279011.1">
    <property type="nucleotide sequence ID" value="NZ_JAUOEK010000150.1"/>
</dbReference>
<dbReference type="InterPro" id="IPR017508">
    <property type="entry name" value="HipA_N1"/>
</dbReference>
<reference evidence="2" key="1">
    <citation type="submission" date="2023-07" db="EMBL/GenBank/DDBJ databases">
        <title>Two novel species in the genus Flavivirga.</title>
        <authorList>
            <person name="Kwon K."/>
        </authorList>
    </citation>
    <scope>NUCLEOTIDE SEQUENCE</scope>
    <source>
        <strain evidence="2">KCTC 52353</strain>
    </source>
</reference>
<evidence type="ECO:0000313" key="3">
    <source>
        <dbReference type="Proteomes" id="UP001176883"/>
    </source>
</evidence>
<evidence type="ECO:0000259" key="1">
    <source>
        <dbReference type="Pfam" id="PF13657"/>
    </source>
</evidence>
<comment type="caution">
    <text evidence="2">The sequence shown here is derived from an EMBL/GenBank/DDBJ whole genome shotgun (WGS) entry which is preliminary data.</text>
</comment>
<keyword evidence="3" id="KW-1185">Reference proteome</keyword>
<dbReference type="Proteomes" id="UP001176883">
    <property type="component" value="Unassembled WGS sequence"/>
</dbReference>
<name>A0ABT8WDR6_9FLAO</name>
<dbReference type="EMBL" id="JAUOEK010000150">
    <property type="protein sequence ID" value="MDO5971308.1"/>
    <property type="molecule type" value="Genomic_DNA"/>
</dbReference>
<proteinExistence type="predicted"/>
<organism evidence="2 3">
    <name type="scientific">Flavivirga aquimarina</name>
    <dbReference type="NCBI Taxonomy" id="2027862"/>
    <lineage>
        <taxon>Bacteria</taxon>
        <taxon>Pseudomonadati</taxon>
        <taxon>Bacteroidota</taxon>
        <taxon>Flavobacteriia</taxon>
        <taxon>Flavobacteriales</taxon>
        <taxon>Flavobacteriaceae</taxon>
        <taxon>Flavivirga</taxon>
    </lineage>
</organism>
<accession>A0ABT8WDR6</accession>
<dbReference type="Pfam" id="PF13657">
    <property type="entry name" value="Couple_hipA"/>
    <property type="match status" value="1"/>
</dbReference>
<evidence type="ECO:0000313" key="2">
    <source>
        <dbReference type="EMBL" id="MDO5971308.1"/>
    </source>
</evidence>
<sequence length="114" mass="13109">MKLGNKLDVIYKGNTKAGELWVDNDGYHFEYDDTFIENVTTRPISVNMPKTQKTYHSKELFHYFKSILSEGENREQICKALSIDPSDDWSLLVLTCQYDTIGAITVKNIEHGTM</sequence>